<keyword evidence="3" id="KW-0663">Pyridoxal phosphate</keyword>
<feature type="region of interest" description="Disordered" evidence="9">
    <location>
        <begin position="177"/>
        <end position="240"/>
    </location>
</feature>
<dbReference type="OrthoDB" id="10047078at2759"/>
<dbReference type="EC" id="2.5.1.48" evidence="7"/>
<dbReference type="PANTHER" id="PTHR42699:SF1">
    <property type="entry name" value="CYSTATHIONINE GAMMA-SYNTHASE-RELATED"/>
    <property type="match status" value="1"/>
</dbReference>
<dbReference type="FunFam" id="3.90.1150.10:FF:000063">
    <property type="entry name" value="Probable cystathionine gamma-synthase"/>
    <property type="match status" value="1"/>
</dbReference>
<protein>
    <recommendedName>
        <fullName evidence="7">cystathionine gamma-synthase</fullName>
        <ecNumber evidence="7">2.5.1.48</ecNumber>
    </recommendedName>
    <alternativeName>
        <fullName evidence="8">O-succinylhomoserine (thiol)-lyase</fullName>
    </alternativeName>
</protein>
<dbReference type="InterPro" id="IPR015424">
    <property type="entry name" value="PyrdxlP-dep_Trfase"/>
</dbReference>
<dbReference type="Pfam" id="PF01053">
    <property type="entry name" value="Cys_Met_Meta_PP"/>
    <property type="match status" value="1"/>
</dbReference>
<reference evidence="10" key="1">
    <citation type="submission" date="2016-06" db="EMBL/GenBank/DDBJ databases">
        <authorList>
            <person name="Cuomo C."/>
            <person name="Litvintseva A."/>
            <person name="Heitman J."/>
            <person name="Chen Y."/>
            <person name="Sun S."/>
            <person name="Springer D."/>
            <person name="Dromer F."/>
            <person name="Young S."/>
            <person name="Zeng Q."/>
            <person name="Chapman S."/>
            <person name="Gujja S."/>
            <person name="Saif S."/>
            <person name="Birren B."/>
        </authorList>
    </citation>
    <scope>NUCLEOTIDE SEQUENCE</scope>
    <source>
        <strain evidence="10">CBS 7841</strain>
    </source>
</reference>
<dbReference type="GO" id="GO:0019346">
    <property type="term" value="P:transsulfuration"/>
    <property type="evidence" value="ECO:0007669"/>
    <property type="project" value="InterPro"/>
</dbReference>
<comment type="cofactor">
    <cofactor evidence="1">
        <name>pyridoxal 5'-phosphate</name>
        <dbReference type="ChEBI" id="CHEBI:597326"/>
    </cofactor>
</comment>
<evidence type="ECO:0000256" key="9">
    <source>
        <dbReference type="SAM" id="MobiDB-lite"/>
    </source>
</evidence>
<evidence type="ECO:0000256" key="2">
    <source>
        <dbReference type="ARBA" id="ARBA00022679"/>
    </source>
</evidence>
<comment type="function">
    <text evidence="5">Catalyzes the formation of L-cystathionine from O-succinyl-L-homoserine (OSHS) and L-cysteine, via a gamma-replacement reaction. In the absence of thiol, catalyzes gamma-elimination to form 2-oxobutanoate, succinate and ammonia.</text>
</comment>
<feature type="compositionally biased region" description="Low complexity" evidence="9">
    <location>
        <begin position="218"/>
        <end position="227"/>
    </location>
</feature>
<gene>
    <name evidence="10" type="ORF">L203_100927</name>
</gene>
<dbReference type="Proteomes" id="UP000094043">
    <property type="component" value="Chromosome 1"/>
</dbReference>
<evidence type="ECO:0000256" key="4">
    <source>
        <dbReference type="ARBA" id="ARBA00051441"/>
    </source>
</evidence>
<organism evidence="10 11">
    <name type="scientific">Cryptococcus depauperatus CBS 7841</name>
    <dbReference type="NCBI Taxonomy" id="1295531"/>
    <lineage>
        <taxon>Eukaryota</taxon>
        <taxon>Fungi</taxon>
        <taxon>Dikarya</taxon>
        <taxon>Basidiomycota</taxon>
        <taxon>Agaricomycotina</taxon>
        <taxon>Tremellomycetes</taxon>
        <taxon>Tremellales</taxon>
        <taxon>Cryptococcaceae</taxon>
        <taxon>Cryptococcus</taxon>
    </lineage>
</organism>
<comment type="catalytic activity">
    <reaction evidence="4">
        <text>O-succinyl-L-homoserine + L-cysteine = L,L-cystathionine + succinate + H(+)</text>
        <dbReference type="Rhea" id="RHEA:20397"/>
        <dbReference type="ChEBI" id="CHEBI:15378"/>
        <dbReference type="ChEBI" id="CHEBI:30031"/>
        <dbReference type="ChEBI" id="CHEBI:35235"/>
        <dbReference type="ChEBI" id="CHEBI:57661"/>
        <dbReference type="ChEBI" id="CHEBI:58161"/>
        <dbReference type="EC" id="2.5.1.48"/>
    </reaction>
</comment>
<keyword evidence="11" id="KW-1185">Reference proteome</keyword>
<evidence type="ECO:0000313" key="11">
    <source>
        <dbReference type="Proteomes" id="UP000094043"/>
    </source>
</evidence>
<dbReference type="AlphaFoldDB" id="A0A1E3I9B4"/>
<accession>A0A1E3I9B4</accession>
<evidence type="ECO:0000256" key="3">
    <source>
        <dbReference type="ARBA" id="ARBA00022898"/>
    </source>
</evidence>
<evidence type="ECO:0000256" key="7">
    <source>
        <dbReference type="ARBA" id="ARBA00066530"/>
    </source>
</evidence>
<evidence type="ECO:0000256" key="6">
    <source>
        <dbReference type="ARBA" id="ARBA00060510"/>
    </source>
</evidence>
<dbReference type="InterPro" id="IPR015422">
    <property type="entry name" value="PyrdxlP-dep_Trfase_small"/>
</dbReference>
<proteinExistence type="predicted"/>
<dbReference type="PANTHER" id="PTHR42699">
    <property type="match status" value="1"/>
</dbReference>
<dbReference type="RefSeq" id="XP_066066476.1">
    <property type="nucleotide sequence ID" value="XM_066210379.1"/>
</dbReference>
<reference evidence="10" key="2">
    <citation type="journal article" date="2022" name="Elife">
        <title>Obligate sexual reproduction of a homothallic fungus closely related to the Cryptococcus pathogenic species complex.</title>
        <authorList>
            <person name="Passer A.R."/>
            <person name="Clancey S.A."/>
            <person name="Shea T."/>
            <person name="David-Palma M."/>
            <person name="Averette A.F."/>
            <person name="Boekhout T."/>
            <person name="Porcel B.M."/>
            <person name="Nowrousian M."/>
            <person name="Cuomo C.A."/>
            <person name="Sun S."/>
            <person name="Heitman J."/>
            <person name="Coelho M.A."/>
        </authorList>
    </citation>
    <scope>NUCLEOTIDE SEQUENCE</scope>
    <source>
        <strain evidence="10">CBS 7841</strain>
    </source>
</reference>
<dbReference type="VEuPathDB" id="FungiDB:L203_05126"/>
<keyword evidence="2" id="KW-0808">Transferase</keyword>
<dbReference type="Gene3D" id="3.90.1150.10">
    <property type="entry name" value="Aspartate Aminotransferase, domain 1"/>
    <property type="match status" value="1"/>
</dbReference>
<reference evidence="10" key="3">
    <citation type="submission" date="2024-01" db="EMBL/GenBank/DDBJ databases">
        <authorList>
            <person name="Coelho M.A."/>
            <person name="David-Palma M."/>
            <person name="Shea T."/>
            <person name="Sun S."/>
            <person name="Cuomo C.A."/>
            <person name="Heitman J."/>
        </authorList>
    </citation>
    <scope>NUCLEOTIDE SEQUENCE</scope>
    <source>
        <strain evidence="10">CBS 7841</strain>
    </source>
</reference>
<dbReference type="FunFam" id="3.40.640.10:FF:000094">
    <property type="entry name" value="Probable cystathionine gamma-synthase"/>
    <property type="match status" value="1"/>
</dbReference>
<evidence type="ECO:0000256" key="8">
    <source>
        <dbReference type="ARBA" id="ARBA00083849"/>
    </source>
</evidence>
<evidence type="ECO:0000256" key="5">
    <source>
        <dbReference type="ARBA" id="ARBA00058439"/>
    </source>
</evidence>
<name>A0A1E3I9B4_9TREE</name>
<dbReference type="EMBL" id="CP143784">
    <property type="protein sequence ID" value="WVN85776.1"/>
    <property type="molecule type" value="Genomic_DNA"/>
</dbReference>
<feature type="compositionally biased region" description="Basic and acidic residues" evidence="9">
    <location>
        <begin position="179"/>
        <end position="194"/>
    </location>
</feature>
<dbReference type="GeneID" id="91085141"/>
<dbReference type="InterPro" id="IPR000277">
    <property type="entry name" value="Cys/Met-Metab_PyrdxlP-dep_enz"/>
</dbReference>
<dbReference type="GO" id="GO:0003962">
    <property type="term" value="F:cystathionine gamma-synthase activity"/>
    <property type="evidence" value="ECO:0007669"/>
    <property type="project" value="UniProtKB-EC"/>
</dbReference>
<dbReference type="InterPro" id="IPR015421">
    <property type="entry name" value="PyrdxlP-dep_Trfase_major"/>
</dbReference>
<evidence type="ECO:0000256" key="1">
    <source>
        <dbReference type="ARBA" id="ARBA00001933"/>
    </source>
</evidence>
<evidence type="ECO:0000313" key="10">
    <source>
        <dbReference type="EMBL" id="WVN85776.1"/>
    </source>
</evidence>
<dbReference type="GO" id="GO:0030170">
    <property type="term" value="F:pyridoxal phosphate binding"/>
    <property type="evidence" value="ECO:0007669"/>
    <property type="project" value="InterPro"/>
</dbReference>
<dbReference type="InterPro" id="IPR051750">
    <property type="entry name" value="Trans-sulfuration_enzymes"/>
</dbReference>
<dbReference type="KEGG" id="cdep:91085141"/>
<comment type="pathway">
    <text evidence="6">Amino-acid biosynthesis; L-methionine biosynthesis via de novo pathway; L-cystathionine from O-succinyl-L-homoserine: step 1/1.</text>
</comment>
<sequence length="663" mass="72917">MPTTVAPLPAPIPLGSPVPVLTAHAISVSLPTWEDNIGYEEGDKRVIDKMETGYPRFFIHRSIQKLADICLARFGHPNEACILLLSSKAAEAGRDFLASQTPSVTSRVIEYVIKPSSNSLVDPSVAQSLGVNVVELQMLIFDKEYWSFGKAFWQHTGEGISSRMAERALAFLGETPAGVEHKTSPPHTPLERPASKVPNTRNKHYSRKTASVPPAPTTPADSASNTPGLSSSLERSSVTEEALSSDLTTYLEERYGRNLPMFNAPLAKLALKRRIAGGLLPSDEDYGKIENLERGTGSGMKAVTEEDVYLYPCGMSAIWHAHGICRQTRTIKGEKEGKSICYGFPYTDMLKVLNKWGSGCHFFGAGGSEDIDALEKLLVETESNPNEPAILALFCEFPSNPLLRSPDLVRIRKLADTYGFIIVIDETIGNFINVELVTYADIVVSSLTKIFSGDANVMGGSLILNPNSPHYEALKSVQKATYEDYYYPEDAVYMERNSRDYRARIKTVNDNAYYVCELLHSRSLDDSSTPAEGKVLKKVYYPRYITPDLYAVAQRYPILGKGGYGGLFSLTFTSKAASRAFYNAIGCAKGPSLGTSFTLASPYTLLAHYLELDWAAEYGVESDLIRISVGQEEQSVLAQWFQTALAAAEAAEQAEEEKHIRQD</sequence>
<dbReference type="SUPFAM" id="SSF53383">
    <property type="entry name" value="PLP-dependent transferases"/>
    <property type="match status" value="1"/>
</dbReference>
<dbReference type="Gene3D" id="3.40.640.10">
    <property type="entry name" value="Type I PLP-dependent aspartate aminotransferase-like (Major domain)"/>
    <property type="match status" value="1"/>
</dbReference>